<accession>A0AA39WPG5</accession>
<reference evidence="1" key="1">
    <citation type="submission" date="2023-06" db="EMBL/GenBank/DDBJ databases">
        <title>Genome-scale phylogeny and comparative genomics of the fungal order Sordariales.</title>
        <authorList>
            <consortium name="Lawrence Berkeley National Laboratory"/>
            <person name="Hensen N."/>
            <person name="Bonometti L."/>
            <person name="Westerberg I."/>
            <person name="Brannstrom I.O."/>
            <person name="Guillou S."/>
            <person name="Cros-Aarteil S."/>
            <person name="Calhoun S."/>
            <person name="Haridas S."/>
            <person name="Kuo A."/>
            <person name="Mondo S."/>
            <person name="Pangilinan J."/>
            <person name="Riley R."/>
            <person name="Labutti K."/>
            <person name="Andreopoulos B."/>
            <person name="Lipzen A."/>
            <person name="Chen C."/>
            <person name="Yanf M."/>
            <person name="Daum C."/>
            <person name="Ng V."/>
            <person name="Clum A."/>
            <person name="Steindorff A."/>
            <person name="Ohm R."/>
            <person name="Martin F."/>
            <person name="Silar P."/>
            <person name="Natvig D."/>
            <person name="Lalanne C."/>
            <person name="Gautier V."/>
            <person name="Ament-Velasquez S.L."/>
            <person name="Kruys A."/>
            <person name="Hutchinson M.I."/>
            <person name="Powell A.J."/>
            <person name="Barry K."/>
            <person name="Miller A.N."/>
            <person name="Grigoriev I.V."/>
            <person name="Debuchy R."/>
            <person name="Gladieux P."/>
            <person name="Thoren M.H."/>
            <person name="Johannesson H."/>
        </authorList>
    </citation>
    <scope>NUCLEOTIDE SEQUENCE</scope>
    <source>
        <strain evidence="1">CBS 606.72</strain>
    </source>
</reference>
<dbReference type="Proteomes" id="UP001175000">
    <property type="component" value="Unassembled WGS sequence"/>
</dbReference>
<evidence type="ECO:0000313" key="2">
    <source>
        <dbReference type="Proteomes" id="UP001175000"/>
    </source>
</evidence>
<name>A0AA39WPG5_9PEZI</name>
<dbReference type="EMBL" id="JAULSU010000004">
    <property type="protein sequence ID" value="KAK0619180.1"/>
    <property type="molecule type" value="Genomic_DNA"/>
</dbReference>
<sequence length="173" mass="19430">MMLPELVLGCAFESYLGAKESARAINDFIRDEAVDENGVRWTLTHSIKAVSQWLDEFAEHNSRYHRFRGHLDWDVHPEYLALTEEHLSAVSFDSKSNEQKILEARRMGIIDKLPTITAAEIKDKSKEDGVVKAVAMLKALMLGVGLAQRAAQGRPSSQLEIMATWASSVSRFK</sequence>
<evidence type="ECO:0000313" key="1">
    <source>
        <dbReference type="EMBL" id="KAK0619180.1"/>
    </source>
</evidence>
<keyword evidence="2" id="KW-1185">Reference proteome</keyword>
<comment type="caution">
    <text evidence="1">The sequence shown here is derived from an EMBL/GenBank/DDBJ whole genome shotgun (WGS) entry which is preliminary data.</text>
</comment>
<dbReference type="PANTHER" id="PTHR35043">
    <property type="entry name" value="TRANSCRIPTION FACTOR DOMAIN-CONTAINING PROTEIN"/>
    <property type="match status" value="1"/>
</dbReference>
<proteinExistence type="predicted"/>
<organism evidence="1 2">
    <name type="scientific">Immersiella caudata</name>
    <dbReference type="NCBI Taxonomy" id="314043"/>
    <lineage>
        <taxon>Eukaryota</taxon>
        <taxon>Fungi</taxon>
        <taxon>Dikarya</taxon>
        <taxon>Ascomycota</taxon>
        <taxon>Pezizomycotina</taxon>
        <taxon>Sordariomycetes</taxon>
        <taxon>Sordariomycetidae</taxon>
        <taxon>Sordariales</taxon>
        <taxon>Lasiosphaeriaceae</taxon>
        <taxon>Immersiella</taxon>
    </lineage>
</organism>
<protein>
    <submittedName>
        <fullName evidence="1">Uncharacterized protein</fullName>
    </submittedName>
</protein>
<dbReference type="PANTHER" id="PTHR35043:SF7">
    <property type="entry name" value="TRANSCRIPTION FACTOR DOMAIN-CONTAINING PROTEIN"/>
    <property type="match status" value="1"/>
</dbReference>
<gene>
    <name evidence="1" type="ORF">B0T14DRAFT_566070</name>
</gene>
<dbReference type="AlphaFoldDB" id="A0AA39WPG5"/>